<dbReference type="InterPro" id="IPR032812">
    <property type="entry name" value="SbsA_Ig"/>
</dbReference>
<dbReference type="InterPro" id="IPR014755">
    <property type="entry name" value="Cu-Rt/internalin_Ig-like"/>
</dbReference>
<dbReference type="InterPro" id="IPR019198">
    <property type="entry name" value="Beta_propeller_containing"/>
</dbReference>
<evidence type="ECO:0000313" key="5">
    <source>
        <dbReference type="Proteomes" id="UP000018949"/>
    </source>
</evidence>
<accession>W4RTD6</accession>
<proteinExistence type="predicted"/>
<evidence type="ECO:0000256" key="1">
    <source>
        <dbReference type="ARBA" id="ARBA00022729"/>
    </source>
</evidence>
<keyword evidence="5" id="KW-1185">Reference proteome</keyword>
<dbReference type="Pfam" id="PF13205">
    <property type="entry name" value="Big_5"/>
    <property type="match status" value="1"/>
</dbReference>
<dbReference type="EMBL" id="BAUW01000064">
    <property type="protein sequence ID" value="GAE47128.1"/>
    <property type="molecule type" value="Genomic_DNA"/>
</dbReference>
<dbReference type="Pfam" id="PF09826">
    <property type="entry name" value="Beta_propel"/>
    <property type="match status" value="1"/>
</dbReference>
<protein>
    <recommendedName>
        <fullName evidence="3">SbsA Ig-like domain-containing protein</fullName>
    </recommendedName>
</protein>
<gene>
    <name evidence="4" type="ORF">JCM21738_4077</name>
</gene>
<feature type="region of interest" description="Disordered" evidence="2">
    <location>
        <begin position="168"/>
        <end position="191"/>
    </location>
</feature>
<dbReference type="Proteomes" id="UP000018949">
    <property type="component" value="Unassembled WGS sequence"/>
</dbReference>
<evidence type="ECO:0000256" key="2">
    <source>
        <dbReference type="SAM" id="MobiDB-lite"/>
    </source>
</evidence>
<organism evidence="4 5">
    <name type="scientific">Mesobacillus boroniphilus JCM 21738</name>
    <dbReference type="NCBI Taxonomy" id="1294265"/>
    <lineage>
        <taxon>Bacteria</taxon>
        <taxon>Bacillati</taxon>
        <taxon>Bacillota</taxon>
        <taxon>Bacilli</taxon>
        <taxon>Bacillales</taxon>
        <taxon>Bacillaceae</taxon>
        <taxon>Mesobacillus</taxon>
    </lineage>
</organism>
<dbReference type="eggNOG" id="COG4880">
    <property type="taxonomic scope" value="Bacteria"/>
</dbReference>
<sequence>MMKKWWLISGLLLISVAVAFFSFSQFKVVNAWEEEHVVLPNKVWKLEFSEKISEKSLDADLIYVTNDNGEKLDTKLELGDDRKTIYIHPPKNGYDLKAKEYTVHFKKGIKSSLGRELNSEHNWKFVVKETLPTVGSQENLASYFEEIIEEENEARSWFGGLKESFSAGEDKASEESVAADKSGGGGDVSETNVQVQGVDEADIVKTDGKSIFQAEHNKVRIIQAVPGTQMKVLSVLHFAENFSPSQLFLQDDQLVVIGHQYNEIYKPYDEAAKDTLIAPMMQMTTMIVYDVKNPADPKQVREVKLEGHYVSARKVDNLVYLITQHYPDYWLLKENREIDIRPKFTDTAMGTKEKTVAYDDIRYFPESRQPNYTMIAALDLDQPKKEAAMTTYLGSGNQLYMSTENLYLAVENYGDMERKDRGVIAPDTDVHKFEVKGLDVKYHSSATVQGTVLNQFSMDEHNGYFRVVTTKGYAWDEQRPSSNHLYILNKNLKETGKIEELARGERIYSARFMGDRIYMVTFKETDPLFVFDASDPANPKVLGELKIPGFSNYLHPYDENHIIGFGQDTKIVAEKGASQPRILTDGVKISLFDVSDMSNPKEKFTEIIGGRGTYSPLNHDHKALLFNKDKDIFAFPISVYRNSEKNDHEQIFEYQGAYVYSIDPATGFKLKSKITHINGDMPYYEEWEHQIQRLLYIGDTMYALSAEKITSHKMGSYEKVAELEY</sequence>
<evidence type="ECO:0000313" key="4">
    <source>
        <dbReference type="EMBL" id="GAE47128.1"/>
    </source>
</evidence>
<dbReference type="AlphaFoldDB" id="W4RTD6"/>
<name>W4RTD6_9BACI</name>
<reference evidence="4 5" key="1">
    <citation type="submission" date="2013-12" db="EMBL/GenBank/DDBJ databases">
        <title>NBRP : Genome information of microbial organism related human and environment.</title>
        <authorList>
            <person name="Hattori M."/>
            <person name="Oshima K."/>
            <person name="Inaba H."/>
            <person name="Suda W."/>
            <person name="Sakamoto M."/>
            <person name="Iino T."/>
            <person name="Kitahara M."/>
            <person name="Oshida Y."/>
            <person name="Iida T."/>
            <person name="Kudo T."/>
            <person name="Itoh T."/>
            <person name="Ahmed I."/>
            <person name="Ohkuma M."/>
        </authorList>
    </citation>
    <scope>NUCLEOTIDE SEQUENCE [LARGE SCALE GENOMIC DNA]</scope>
    <source>
        <strain evidence="4 5">JCM 21738</strain>
    </source>
</reference>
<dbReference type="eggNOG" id="COG4886">
    <property type="taxonomic scope" value="Bacteria"/>
</dbReference>
<keyword evidence="1" id="KW-0732">Signal</keyword>
<evidence type="ECO:0000259" key="3">
    <source>
        <dbReference type="Pfam" id="PF13205"/>
    </source>
</evidence>
<comment type="caution">
    <text evidence="4">The sequence shown here is derived from an EMBL/GenBank/DDBJ whole genome shotgun (WGS) entry which is preliminary data.</text>
</comment>
<dbReference type="Gene3D" id="2.60.40.1220">
    <property type="match status" value="1"/>
</dbReference>
<feature type="domain" description="SbsA Ig-like" evidence="3">
    <location>
        <begin position="41"/>
        <end position="125"/>
    </location>
</feature>
<dbReference type="RefSeq" id="WP_023625931.1">
    <property type="nucleotide sequence ID" value="NZ_BAUW01000064.1"/>
</dbReference>